<proteinExistence type="inferred from homology"/>
<keyword evidence="6" id="KW-0934">Plastid</keyword>
<evidence type="ECO:0000313" key="10">
    <source>
        <dbReference type="Proteomes" id="UP001530400"/>
    </source>
</evidence>
<dbReference type="InterPro" id="IPR001344">
    <property type="entry name" value="Chloro_AB-bd_pln"/>
</dbReference>
<dbReference type="PANTHER" id="PTHR21649">
    <property type="entry name" value="CHLOROPHYLL A/B BINDING PROTEIN"/>
    <property type="match status" value="1"/>
</dbReference>
<protein>
    <recommendedName>
        <fullName evidence="11">Chlorophyll a-b binding protein, chloroplastic</fullName>
    </recommendedName>
</protein>
<dbReference type="Gene3D" id="1.10.3460.10">
    <property type="entry name" value="Chlorophyll a/b binding protein domain"/>
    <property type="match status" value="1"/>
</dbReference>
<comment type="subcellular location">
    <subcellularLocation>
        <location evidence="2">Plastid</location>
        <location evidence="2">Chloroplast</location>
    </subcellularLocation>
</comment>
<evidence type="ECO:0000256" key="7">
    <source>
        <dbReference type="ARBA" id="ARBA00023243"/>
    </source>
</evidence>
<comment type="similarity">
    <text evidence="3">Belongs to the fucoxanthin chlorophyll protein family.</text>
</comment>
<dbReference type="EMBL" id="JALLPJ020000332">
    <property type="protein sequence ID" value="KAL3795175.1"/>
    <property type="molecule type" value="Genomic_DNA"/>
</dbReference>
<feature type="binding site" evidence="8">
    <location>
        <position position="74"/>
    </location>
    <ligand>
        <name>chlorophyll a</name>
        <dbReference type="ChEBI" id="CHEBI:58416"/>
        <label>1</label>
    </ligand>
</feature>
<dbReference type="Pfam" id="PF00504">
    <property type="entry name" value="Chloroa_b-bind"/>
    <property type="match status" value="1"/>
</dbReference>
<sequence length="216" mass="23458">MTLVVARDVLLSTFELFHVFGSKASTHSFLACTINSARAVTSLAEKSVALPFLEAPPNLDGGVGDVGFDPFRFSDFVPIDFLREAELKHGRICMMAWLGFVAVDLGFRVYPAPEGFDALTSITAHDAAVEQGGMSQMLLWFSLLEVFDTVAVIQMLEGSGRAPGDFGLDGGFLKGKSEKEIETMKLKEIVHCRLAMFAFSGVVTQAVLTQGGFPYY</sequence>
<evidence type="ECO:0000256" key="5">
    <source>
        <dbReference type="ARBA" id="ARBA00022531"/>
    </source>
</evidence>
<evidence type="ECO:0000256" key="6">
    <source>
        <dbReference type="ARBA" id="ARBA00022640"/>
    </source>
</evidence>
<feature type="binding site" evidence="8">
    <location>
        <position position="188"/>
    </location>
    <ligand>
        <name>chlorophyll a</name>
        <dbReference type="ChEBI" id="CHEBI:58416"/>
        <label>1</label>
    </ligand>
</feature>
<evidence type="ECO:0000256" key="8">
    <source>
        <dbReference type="PIRSR" id="PIRSR601344-1"/>
    </source>
</evidence>
<keyword evidence="5" id="KW-0602">Photosynthesis</keyword>
<dbReference type="Proteomes" id="UP001530400">
    <property type="component" value="Unassembled WGS sequence"/>
</dbReference>
<dbReference type="SUPFAM" id="SSF103511">
    <property type="entry name" value="Chlorophyll a-b binding protein"/>
    <property type="match status" value="1"/>
</dbReference>
<organism evidence="9 10">
    <name type="scientific">Cyclotella atomus</name>
    <dbReference type="NCBI Taxonomy" id="382360"/>
    <lineage>
        <taxon>Eukaryota</taxon>
        <taxon>Sar</taxon>
        <taxon>Stramenopiles</taxon>
        <taxon>Ochrophyta</taxon>
        <taxon>Bacillariophyta</taxon>
        <taxon>Coscinodiscophyceae</taxon>
        <taxon>Thalassiosirophycidae</taxon>
        <taxon>Stephanodiscales</taxon>
        <taxon>Stephanodiscaceae</taxon>
        <taxon>Cyclotella</taxon>
    </lineage>
</organism>
<comment type="function">
    <text evidence="1">The light-harvesting complex (LHC) functions as a light receptor, it captures and delivers excitation energy to photosystems with which it is closely associated. Energy is transferred from the carotenoid and chlorophyll C (or B) to chlorophyll A and the photosynthetic reaction centers where it is used to synthesize ATP and reducing power.</text>
</comment>
<dbReference type="GO" id="GO:0009507">
    <property type="term" value="C:chloroplast"/>
    <property type="evidence" value="ECO:0007669"/>
    <property type="project" value="UniProtKB-SubCell"/>
</dbReference>
<evidence type="ECO:0000256" key="1">
    <source>
        <dbReference type="ARBA" id="ARBA00004022"/>
    </source>
</evidence>
<evidence type="ECO:0000256" key="3">
    <source>
        <dbReference type="ARBA" id="ARBA00005933"/>
    </source>
</evidence>
<keyword evidence="7" id="KW-0437">Light-harvesting polypeptide</keyword>
<evidence type="ECO:0008006" key="11">
    <source>
        <dbReference type="Google" id="ProtNLM"/>
    </source>
</evidence>
<evidence type="ECO:0000256" key="4">
    <source>
        <dbReference type="ARBA" id="ARBA00022528"/>
    </source>
</evidence>
<reference evidence="9 10" key="1">
    <citation type="submission" date="2024-10" db="EMBL/GenBank/DDBJ databases">
        <title>Updated reference genomes for cyclostephanoid diatoms.</title>
        <authorList>
            <person name="Roberts W.R."/>
            <person name="Alverson A.J."/>
        </authorList>
    </citation>
    <scope>NUCLEOTIDE SEQUENCE [LARGE SCALE GENOMIC DNA]</scope>
    <source>
        <strain evidence="9 10">AJA010-31</strain>
    </source>
</reference>
<gene>
    <name evidence="9" type="ORF">ACHAWO_005347</name>
</gene>
<feature type="binding site" evidence="8">
    <location>
        <position position="205"/>
    </location>
    <ligand>
        <name>chlorophyll a</name>
        <dbReference type="ChEBI" id="CHEBI:58416"/>
        <label>1</label>
    </ligand>
</feature>
<name>A0ABD3Q4T7_9STRA</name>
<dbReference type="GO" id="GO:0015979">
    <property type="term" value="P:photosynthesis"/>
    <property type="evidence" value="ECO:0007669"/>
    <property type="project" value="UniProtKB-KW"/>
</dbReference>
<dbReference type="GO" id="GO:0030076">
    <property type="term" value="C:light-harvesting complex"/>
    <property type="evidence" value="ECO:0007669"/>
    <property type="project" value="UniProtKB-KW"/>
</dbReference>
<keyword evidence="8" id="KW-0148">Chlorophyll</keyword>
<dbReference type="InterPro" id="IPR022796">
    <property type="entry name" value="Chloroa_b-bind"/>
</dbReference>
<dbReference type="AlphaFoldDB" id="A0ABD3Q4T7"/>
<feature type="binding site" evidence="8">
    <location>
        <position position="89"/>
    </location>
    <ligand>
        <name>chlorophyll a</name>
        <dbReference type="ChEBI" id="CHEBI:58416"/>
        <label>1</label>
    </ligand>
</feature>
<comment type="caution">
    <text evidence="9">The sequence shown here is derived from an EMBL/GenBank/DDBJ whole genome shotgun (WGS) entry which is preliminary data.</text>
</comment>
<feature type="binding site" evidence="8">
    <location>
        <position position="193"/>
    </location>
    <ligand>
        <name>chlorophyll a</name>
        <dbReference type="ChEBI" id="CHEBI:58416"/>
        <label>1</label>
    </ligand>
</feature>
<keyword evidence="4" id="KW-0150">Chloroplast</keyword>
<accession>A0ABD3Q4T7</accession>
<keyword evidence="8" id="KW-0157">Chromophore</keyword>
<feature type="binding site" description="axial binding residue" evidence="8">
    <location>
        <position position="156"/>
    </location>
    <ligand>
        <name>chlorophyll b</name>
        <dbReference type="ChEBI" id="CHEBI:61721"/>
        <label>2</label>
    </ligand>
    <ligandPart>
        <name>Mg</name>
        <dbReference type="ChEBI" id="CHEBI:25107"/>
    </ligandPart>
</feature>
<keyword evidence="10" id="KW-1185">Reference proteome</keyword>
<evidence type="ECO:0000313" key="9">
    <source>
        <dbReference type="EMBL" id="KAL3795175.1"/>
    </source>
</evidence>
<evidence type="ECO:0000256" key="2">
    <source>
        <dbReference type="ARBA" id="ARBA00004229"/>
    </source>
</evidence>
<feature type="binding site" description="axial binding residue" evidence="8">
    <location>
        <position position="91"/>
    </location>
    <ligand>
        <name>chlorophyll b</name>
        <dbReference type="ChEBI" id="CHEBI:61721"/>
        <label>1</label>
    </ligand>
    <ligandPart>
        <name>Mg</name>
        <dbReference type="ChEBI" id="CHEBI:25107"/>
    </ligandPart>
</feature>
<feature type="binding site" evidence="8">
    <location>
        <position position="86"/>
    </location>
    <ligand>
        <name>chlorophyll a</name>
        <dbReference type="ChEBI" id="CHEBI:58416"/>
        <label>1</label>
    </ligand>
</feature>
<feature type="binding site" evidence="8">
    <location>
        <position position="187"/>
    </location>
    <ligand>
        <name>chlorophyll a</name>
        <dbReference type="ChEBI" id="CHEBI:58416"/>
        <label>1</label>
    </ligand>
</feature>